<reference evidence="1 2" key="1">
    <citation type="submission" date="2016-07" db="EMBL/GenBank/DDBJ databases">
        <title>Pervasive Adenine N6-methylation of Active Genes in Fungi.</title>
        <authorList>
            <consortium name="DOE Joint Genome Institute"/>
            <person name="Mondo S.J."/>
            <person name="Dannebaum R.O."/>
            <person name="Kuo R.C."/>
            <person name="Labutti K."/>
            <person name="Haridas S."/>
            <person name="Kuo A."/>
            <person name="Salamov A."/>
            <person name="Ahrendt S.R."/>
            <person name="Lipzen A."/>
            <person name="Sullivan W."/>
            <person name="Andreopoulos W.B."/>
            <person name="Clum A."/>
            <person name="Lindquist E."/>
            <person name="Daum C."/>
            <person name="Ramamoorthy G.K."/>
            <person name="Gryganskyi A."/>
            <person name="Culley D."/>
            <person name="Magnuson J.K."/>
            <person name="James T.Y."/>
            <person name="O'Malley M.A."/>
            <person name="Stajich J.E."/>
            <person name="Spatafora J.W."/>
            <person name="Visel A."/>
            <person name="Grigoriev I.V."/>
        </authorList>
    </citation>
    <scope>NUCLEOTIDE SEQUENCE [LARGE SCALE GENOMIC DNA]</scope>
    <source>
        <strain evidence="1 2">NRRL 3116</strain>
    </source>
</reference>
<keyword evidence="2" id="KW-1185">Reference proteome</keyword>
<dbReference type="Proteomes" id="UP000193648">
    <property type="component" value="Unassembled WGS sequence"/>
</dbReference>
<dbReference type="AlphaFoldDB" id="A0A1Y2GB38"/>
<protein>
    <submittedName>
        <fullName evidence="1">Uncharacterized protein</fullName>
    </submittedName>
</protein>
<organism evidence="1 2">
    <name type="scientific">Lobosporangium transversale</name>
    <dbReference type="NCBI Taxonomy" id="64571"/>
    <lineage>
        <taxon>Eukaryota</taxon>
        <taxon>Fungi</taxon>
        <taxon>Fungi incertae sedis</taxon>
        <taxon>Mucoromycota</taxon>
        <taxon>Mortierellomycotina</taxon>
        <taxon>Mortierellomycetes</taxon>
        <taxon>Mortierellales</taxon>
        <taxon>Mortierellaceae</taxon>
        <taxon>Lobosporangium</taxon>
    </lineage>
</organism>
<dbReference type="EMBL" id="MCFF01000048">
    <property type="protein sequence ID" value="ORZ05975.1"/>
    <property type="molecule type" value="Genomic_DNA"/>
</dbReference>
<comment type="caution">
    <text evidence="1">The sequence shown here is derived from an EMBL/GenBank/DDBJ whole genome shotgun (WGS) entry which is preliminary data.</text>
</comment>
<proteinExistence type="predicted"/>
<accession>A0A1Y2GB38</accession>
<evidence type="ECO:0000313" key="1">
    <source>
        <dbReference type="EMBL" id="ORZ05975.1"/>
    </source>
</evidence>
<dbReference type="InParanoid" id="A0A1Y2GB38"/>
<name>A0A1Y2GB38_9FUNG</name>
<dbReference type="GeneID" id="33569965"/>
<gene>
    <name evidence="1" type="ORF">BCR41DRAFT_389456</name>
</gene>
<sequence length="246" mass="27722">MDNMDGSNLRSLMKNALIDDHSLHAPTFLVHVFSVNGMTSLFLCLCSNGCGQCKCHIRLSLVSYSNPCARVLSVVRWMCWDWMGEKEQRNTTRIDLTAEKTGCQTQKTLLVTSMRVQVHSFVGPVLCHLTFVQCSVSVFSLVTTEGVDQLCLFAFLSSTSHTTPQHPVQLNPIHPQVWHIDTGSYSFPPTLFRGWDRSKMRIEKQEQRVGEGTGGNENAGKQQNIKRSLFFCAFWLPILPNNVLID</sequence>
<evidence type="ECO:0000313" key="2">
    <source>
        <dbReference type="Proteomes" id="UP000193648"/>
    </source>
</evidence>
<dbReference type="RefSeq" id="XP_021877356.1">
    <property type="nucleotide sequence ID" value="XM_022028122.1"/>
</dbReference>